<feature type="compositionally biased region" description="Polar residues" evidence="1">
    <location>
        <begin position="13"/>
        <end position="31"/>
    </location>
</feature>
<protein>
    <submittedName>
        <fullName evidence="2">Uncharacterized protein</fullName>
    </submittedName>
</protein>
<proteinExistence type="predicted"/>
<reference evidence="2" key="1">
    <citation type="submission" date="2019-04" db="EMBL/GenBank/DDBJ databases">
        <title>Genome assembly of Zosterops borbonicus 15179.</title>
        <authorList>
            <person name="Leroy T."/>
            <person name="Anselmetti Y."/>
            <person name="Tilak M.-K."/>
            <person name="Nabholz B."/>
        </authorList>
    </citation>
    <scope>NUCLEOTIDE SEQUENCE</scope>
    <source>
        <strain evidence="2">HGM_15179</strain>
        <tissue evidence="2">Muscle</tissue>
    </source>
</reference>
<accession>A0A8K1GAE0</accession>
<dbReference type="AlphaFoldDB" id="A0A8K1GAE0"/>
<organism evidence="2 3">
    <name type="scientific">Zosterops borbonicus</name>
    <dbReference type="NCBI Taxonomy" id="364589"/>
    <lineage>
        <taxon>Eukaryota</taxon>
        <taxon>Metazoa</taxon>
        <taxon>Chordata</taxon>
        <taxon>Craniata</taxon>
        <taxon>Vertebrata</taxon>
        <taxon>Euteleostomi</taxon>
        <taxon>Archelosauria</taxon>
        <taxon>Archosauria</taxon>
        <taxon>Dinosauria</taxon>
        <taxon>Saurischia</taxon>
        <taxon>Theropoda</taxon>
        <taxon>Coelurosauria</taxon>
        <taxon>Aves</taxon>
        <taxon>Neognathae</taxon>
        <taxon>Neoaves</taxon>
        <taxon>Telluraves</taxon>
        <taxon>Australaves</taxon>
        <taxon>Passeriformes</taxon>
        <taxon>Sylvioidea</taxon>
        <taxon>Zosteropidae</taxon>
        <taxon>Zosterops</taxon>
    </lineage>
</organism>
<feature type="compositionally biased region" description="Basic and acidic residues" evidence="1">
    <location>
        <begin position="52"/>
        <end position="89"/>
    </location>
</feature>
<gene>
    <name evidence="2" type="ORF">HGM15179_012362</name>
</gene>
<keyword evidence="3" id="KW-1185">Reference proteome</keyword>
<name>A0A8K1GAE0_9PASS</name>
<dbReference type="Proteomes" id="UP000796761">
    <property type="component" value="Unassembled WGS sequence"/>
</dbReference>
<sequence>MTGLCETELLTGVNPQLLSQDSSGQNVQHTAGSADHGMAEQKTDRQIVPLGKRREEKRREEKRREEKRREEKRREEKRREEKRREEKRN</sequence>
<evidence type="ECO:0000256" key="1">
    <source>
        <dbReference type="SAM" id="MobiDB-lite"/>
    </source>
</evidence>
<comment type="caution">
    <text evidence="2">The sequence shown here is derived from an EMBL/GenBank/DDBJ whole genome shotgun (WGS) entry which is preliminary data.</text>
</comment>
<evidence type="ECO:0000313" key="2">
    <source>
        <dbReference type="EMBL" id="TRZ14742.1"/>
    </source>
</evidence>
<evidence type="ECO:0000313" key="3">
    <source>
        <dbReference type="Proteomes" id="UP000796761"/>
    </source>
</evidence>
<feature type="region of interest" description="Disordered" evidence="1">
    <location>
        <begin position="13"/>
        <end position="89"/>
    </location>
</feature>
<dbReference type="EMBL" id="SWJQ01000411">
    <property type="protein sequence ID" value="TRZ14742.1"/>
    <property type="molecule type" value="Genomic_DNA"/>
</dbReference>